<evidence type="ECO:0000256" key="4">
    <source>
        <dbReference type="ARBA" id="ARBA00022833"/>
    </source>
</evidence>
<proteinExistence type="inferred from homology"/>
<evidence type="ECO:0000256" key="3">
    <source>
        <dbReference type="ARBA" id="ARBA00022723"/>
    </source>
</evidence>
<dbReference type="InterPro" id="IPR012947">
    <property type="entry name" value="tRNA_SAD"/>
</dbReference>
<dbReference type="PANTHER" id="PTHR43462">
    <property type="entry name" value="ALANYL-TRNA EDITING PROTEIN"/>
    <property type="match status" value="1"/>
</dbReference>
<evidence type="ECO:0000256" key="5">
    <source>
        <dbReference type="SAM" id="Coils"/>
    </source>
</evidence>
<dbReference type="InterPro" id="IPR009000">
    <property type="entry name" value="Transl_B-barrel_sf"/>
</dbReference>
<evidence type="ECO:0000259" key="7">
    <source>
        <dbReference type="SMART" id="SM00863"/>
    </source>
</evidence>
<dbReference type="GO" id="GO:0002196">
    <property type="term" value="F:Ser-tRNA(Ala) deacylase activity"/>
    <property type="evidence" value="ECO:0007669"/>
    <property type="project" value="TreeGrafter"/>
</dbReference>
<dbReference type="GO" id="GO:0004812">
    <property type="term" value="F:aminoacyl-tRNA ligase activity"/>
    <property type="evidence" value="ECO:0007669"/>
    <property type="project" value="InterPro"/>
</dbReference>
<dbReference type="EMBL" id="CAJMXA010003962">
    <property type="protein sequence ID" value="CAE6529264.1"/>
    <property type="molecule type" value="Genomic_DNA"/>
</dbReference>
<dbReference type="InterPro" id="IPR018163">
    <property type="entry name" value="Thr/Ala-tRNA-synth_IIc_edit"/>
</dbReference>
<organism evidence="8 9">
    <name type="scientific">Rhizoctonia solani</name>
    <dbReference type="NCBI Taxonomy" id="456999"/>
    <lineage>
        <taxon>Eukaryota</taxon>
        <taxon>Fungi</taxon>
        <taxon>Dikarya</taxon>
        <taxon>Basidiomycota</taxon>
        <taxon>Agaricomycotina</taxon>
        <taxon>Agaricomycetes</taxon>
        <taxon>Cantharellales</taxon>
        <taxon>Ceratobasidiaceae</taxon>
        <taxon>Rhizoctonia</taxon>
    </lineage>
</organism>
<protein>
    <recommendedName>
        <fullName evidence="7">Threonyl/alanyl tRNA synthetase SAD domain-containing protein</fullName>
    </recommendedName>
</protein>
<dbReference type="Gene3D" id="3.30.980.10">
    <property type="entry name" value="Threonyl-trna Synthetase, Chain A, domain 2"/>
    <property type="match status" value="1"/>
</dbReference>
<evidence type="ECO:0000256" key="6">
    <source>
        <dbReference type="SAM" id="MobiDB-lite"/>
    </source>
</evidence>
<reference evidence="8" key="1">
    <citation type="submission" date="2021-01" db="EMBL/GenBank/DDBJ databases">
        <authorList>
            <person name="Kaushik A."/>
        </authorList>
    </citation>
    <scope>NUCLEOTIDE SEQUENCE</scope>
    <source>
        <strain evidence="8">AG6-10EEA</strain>
    </source>
</reference>
<name>A0A8H3DIR8_9AGAM</name>
<evidence type="ECO:0000313" key="9">
    <source>
        <dbReference type="Proteomes" id="UP000663853"/>
    </source>
</evidence>
<gene>
    <name evidence="8" type="ORF">RDB_LOCUS165076</name>
</gene>
<dbReference type="AlphaFoldDB" id="A0A8H3DIR8"/>
<accession>A0A8H3DIR8</accession>
<dbReference type="SUPFAM" id="SSF50447">
    <property type="entry name" value="Translation proteins"/>
    <property type="match status" value="1"/>
</dbReference>
<comment type="cofactor">
    <cofactor evidence="1">
        <name>Zn(2+)</name>
        <dbReference type="ChEBI" id="CHEBI:29105"/>
    </cofactor>
</comment>
<dbReference type="Gene3D" id="2.40.30.130">
    <property type="match status" value="1"/>
</dbReference>
<evidence type="ECO:0000313" key="8">
    <source>
        <dbReference type="EMBL" id="CAE6529264.1"/>
    </source>
</evidence>
<dbReference type="PANTHER" id="PTHR43462:SF1">
    <property type="entry name" value="ALANYL-TRNA EDITING PROTEIN AARSD1"/>
    <property type="match status" value="1"/>
</dbReference>
<evidence type="ECO:0000256" key="1">
    <source>
        <dbReference type="ARBA" id="ARBA00001947"/>
    </source>
</evidence>
<feature type="region of interest" description="Disordered" evidence="6">
    <location>
        <begin position="38"/>
        <end position="58"/>
    </location>
</feature>
<dbReference type="Pfam" id="PF07973">
    <property type="entry name" value="tRNA_SAD"/>
    <property type="match status" value="1"/>
</dbReference>
<feature type="coiled-coil region" evidence="5">
    <location>
        <begin position="314"/>
        <end position="341"/>
    </location>
</feature>
<feature type="domain" description="Threonyl/alanyl tRNA synthetase SAD" evidence="7">
    <location>
        <begin position="233"/>
        <end position="276"/>
    </location>
</feature>
<dbReference type="SMART" id="SM00863">
    <property type="entry name" value="tRNA_SAD"/>
    <property type="match status" value="1"/>
</dbReference>
<sequence>MGAKIVGDLACQQNSYVYELQTKVVSCVEVTASKADTKRIKKNKEKDPKPDSTVNGAEGKLWEVECEDSILFPEGGGQPTDHGTLTTVDEPNDPIPITTIQRHGLRAVLFSPRLLAPGTVVTQRVDARRRMDHMQQHTGQHLLSAIMDAYPGLETLAWSMGASIVGDNVAGEDRTPNMNYVELGRKPTGAEISEIQDKCNQLVMQNKPITVSTPHDAIQDWLPSDYDKENGIVRIITIEGVDENPCCGTHLSQISHIGPILLHHTQPIRGTNTRLFFSCGSRAIALATSSLRATRYLSATLSSGSTPSELNARATQVTNSLRDALRAKRKLEAEIASYLAAKVVRDCSTWVHRADVGLDFLMDVVAAIPPESLPGVLVLAAGSGGEGGSVLIVGSDTDRVQSIAPKAVAAVKSLKGGGKGVRWQGKVQVWEKGNLDALEKIAKGV</sequence>
<keyword evidence="5" id="KW-0175">Coiled coil</keyword>
<keyword evidence="3" id="KW-0479">Metal-binding</keyword>
<comment type="caution">
    <text evidence="8">The sequence shown here is derived from an EMBL/GenBank/DDBJ whole genome shotgun (WGS) entry which is preliminary data.</text>
</comment>
<evidence type="ECO:0000256" key="2">
    <source>
        <dbReference type="ARBA" id="ARBA00008429"/>
    </source>
</evidence>
<dbReference type="Proteomes" id="UP000663853">
    <property type="component" value="Unassembled WGS sequence"/>
</dbReference>
<dbReference type="GO" id="GO:0005524">
    <property type="term" value="F:ATP binding"/>
    <property type="evidence" value="ECO:0007669"/>
    <property type="project" value="InterPro"/>
</dbReference>
<dbReference type="GO" id="GO:0043039">
    <property type="term" value="P:tRNA aminoacylation"/>
    <property type="evidence" value="ECO:0007669"/>
    <property type="project" value="InterPro"/>
</dbReference>
<dbReference type="GO" id="GO:0046872">
    <property type="term" value="F:metal ion binding"/>
    <property type="evidence" value="ECO:0007669"/>
    <property type="project" value="UniProtKB-KW"/>
</dbReference>
<comment type="similarity">
    <text evidence="2">Belongs to the class-II aminoacyl-tRNA synthetase family. Alax-L subfamily.</text>
</comment>
<keyword evidence="4" id="KW-0862">Zinc</keyword>
<dbReference type="InterPro" id="IPR051335">
    <property type="entry name" value="Alanyl-tRNA_Editing_Enzymes"/>
</dbReference>
<dbReference type="SUPFAM" id="SSF55186">
    <property type="entry name" value="ThrRS/AlaRS common domain"/>
    <property type="match status" value="1"/>
</dbReference>